<evidence type="ECO:0000256" key="4">
    <source>
        <dbReference type="ARBA" id="ARBA00022912"/>
    </source>
</evidence>
<name>A0ABN6EFI6_9BACT</name>
<evidence type="ECO:0000313" key="7">
    <source>
        <dbReference type="Proteomes" id="UP001319045"/>
    </source>
</evidence>
<gene>
    <name evidence="6" type="ORF">prwr041_05240</name>
</gene>
<evidence type="ECO:0000256" key="1">
    <source>
        <dbReference type="ARBA" id="ARBA00011063"/>
    </source>
</evidence>
<dbReference type="Gene3D" id="3.40.50.2300">
    <property type="match status" value="1"/>
</dbReference>
<dbReference type="RefSeq" id="WP_207154791.1">
    <property type="nucleotide sequence ID" value="NZ_AP024484.1"/>
</dbReference>
<dbReference type="InterPro" id="IPR023485">
    <property type="entry name" value="Ptyr_pPase"/>
</dbReference>
<accession>A0ABN6EFI6</accession>
<dbReference type="SMART" id="SM00226">
    <property type="entry name" value="LMWPc"/>
    <property type="match status" value="1"/>
</dbReference>
<keyword evidence="4" id="KW-0904">Protein phosphatase</keyword>
<dbReference type="CDD" id="cd16343">
    <property type="entry name" value="LMWPTP"/>
    <property type="match status" value="1"/>
</dbReference>
<dbReference type="Proteomes" id="UP001319045">
    <property type="component" value="Chromosome"/>
</dbReference>
<keyword evidence="3" id="KW-0378">Hydrolase</keyword>
<dbReference type="EC" id="3.1.3.48" evidence="2"/>
<keyword evidence="7" id="KW-1185">Reference proteome</keyword>
<dbReference type="PANTHER" id="PTHR11717">
    <property type="entry name" value="LOW MOLECULAR WEIGHT PROTEIN TYROSINE PHOSPHATASE"/>
    <property type="match status" value="1"/>
</dbReference>
<organism evidence="6 7">
    <name type="scientific">Prevotella herbatica</name>
    <dbReference type="NCBI Taxonomy" id="2801997"/>
    <lineage>
        <taxon>Bacteria</taxon>
        <taxon>Pseudomonadati</taxon>
        <taxon>Bacteroidota</taxon>
        <taxon>Bacteroidia</taxon>
        <taxon>Bacteroidales</taxon>
        <taxon>Prevotellaceae</taxon>
        <taxon>Prevotella</taxon>
    </lineage>
</organism>
<protein>
    <recommendedName>
        <fullName evidence="2">protein-tyrosine-phosphatase</fullName>
        <ecNumber evidence="2">3.1.3.48</ecNumber>
    </recommendedName>
</protein>
<dbReference type="PANTHER" id="PTHR11717:SF7">
    <property type="entry name" value="LOW MOLECULAR WEIGHT PHOSPHOTYROSINE PROTEIN PHOSPHATASE"/>
    <property type="match status" value="1"/>
</dbReference>
<dbReference type="InterPro" id="IPR036196">
    <property type="entry name" value="Ptyr_pPase_sf"/>
</dbReference>
<comment type="similarity">
    <text evidence="1">Belongs to the low molecular weight phosphotyrosine protein phosphatase family.</text>
</comment>
<evidence type="ECO:0000256" key="3">
    <source>
        <dbReference type="ARBA" id="ARBA00022801"/>
    </source>
</evidence>
<proteinExistence type="inferred from homology"/>
<dbReference type="InterPro" id="IPR050438">
    <property type="entry name" value="LMW_PTPase"/>
</dbReference>
<dbReference type="InterPro" id="IPR017867">
    <property type="entry name" value="Tyr_phospatase_low_mol_wt"/>
</dbReference>
<evidence type="ECO:0000313" key="6">
    <source>
        <dbReference type="EMBL" id="BCS84631.1"/>
    </source>
</evidence>
<dbReference type="Pfam" id="PF01451">
    <property type="entry name" value="LMWPc"/>
    <property type="match status" value="1"/>
</dbReference>
<sequence>MNTKQESKVNLLFICLGNICRSPAAHAVFCKMIAMHGLENNFVVDSAGIGDWHVGELPDSRMRTHGDKRGYNINHLARQFKVDDFNKFDYIVVMDEENYRIITSMAKSKSDFAKVIRMSQYFNQHSNDSVPDPYYGGSADFELALDLIEDGCDGLLKSFFPKER</sequence>
<dbReference type="SUPFAM" id="SSF52788">
    <property type="entry name" value="Phosphotyrosine protein phosphatases I"/>
    <property type="match status" value="1"/>
</dbReference>
<evidence type="ECO:0000256" key="2">
    <source>
        <dbReference type="ARBA" id="ARBA00013064"/>
    </source>
</evidence>
<evidence type="ECO:0000259" key="5">
    <source>
        <dbReference type="SMART" id="SM00226"/>
    </source>
</evidence>
<dbReference type="PRINTS" id="PR00719">
    <property type="entry name" value="LMWPTPASE"/>
</dbReference>
<dbReference type="EMBL" id="AP024484">
    <property type="protein sequence ID" value="BCS84631.1"/>
    <property type="molecule type" value="Genomic_DNA"/>
</dbReference>
<feature type="domain" description="Phosphotyrosine protein phosphatase I" evidence="5">
    <location>
        <begin position="9"/>
        <end position="158"/>
    </location>
</feature>
<reference evidence="6 7" key="1">
    <citation type="journal article" date="2022" name="Int. J. Syst. Evol. Microbiol.">
        <title>Prevotella herbatica sp. nov., a plant polysaccharide-decomposing anaerobic bacterium isolated from a methanogenic reactor.</title>
        <authorList>
            <person name="Uek A."/>
            <person name="Tonouchi A."/>
            <person name="Kaku N."/>
            <person name="Ueki K."/>
        </authorList>
    </citation>
    <scope>NUCLEOTIDE SEQUENCE [LARGE SCALE GENOMIC DNA]</scope>
    <source>
        <strain evidence="6 7">WR041</strain>
    </source>
</reference>